<reference evidence="19 20" key="1">
    <citation type="submission" date="2019-02" db="EMBL/GenBank/DDBJ databases">
        <title>Genomic Encyclopedia of Type Strains, Phase IV (KMG-IV): sequencing the most valuable type-strain genomes for metagenomic binning, comparative biology and taxonomic classification.</title>
        <authorList>
            <person name="Goeker M."/>
        </authorList>
    </citation>
    <scope>NUCLEOTIDE SEQUENCE [LARGE SCALE GENOMIC DNA]</scope>
    <source>
        <strain evidence="19 20">DSM 16618</strain>
    </source>
</reference>
<evidence type="ECO:0000256" key="14">
    <source>
        <dbReference type="PROSITE-ProRule" id="PRU01360"/>
    </source>
</evidence>
<comment type="caution">
    <text evidence="19">The sequence shown here is derived from an EMBL/GenBank/DDBJ whole genome shotgun (WGS) entry which is preliminary data.</text>
</comment>
<dbReference type="GO" id="GO:0015344">
    <property type="term" value="F:siderophore uptake transmembrane transporter activity"/>
    <property type="evidence" value="ECO:0007669"/>
    <property type="project" value="TreeGrafter"/>
</dbReference>
<dbReference type="InterPro" id="IPR010105">
    <property type="entry name" value="TonB_sidphr_rcpt"/>
</dbReference>
<dbReference type="SUPFAM" id="SSF56935">
    <property type="entry name" value="Porins"/>
    <property type="match status" value="1"/>
</dbReference>
<dbReference type="FunFam" id="2.40.170.20:FF:000005">
    <property type="entry name" value="TonB-dependent siderophore receptor"/>
    <property type="match status" value="1"/>
</dbReference>
<keyword evidence="10 15" id="KW-0798">TonB box</keyword>
<gene>
    <name evidence="19" type="ORF">EV679_2242</name>
</gene>
<dbReference type="GO" id="GO:0009279">
    <property type="term" value="C:cell outer membrane"/>
    <property type="evidence" value="ECO:0007669"/>
    <property type="project" value="UniProtKB-SubCell"/>
</dbReference>
<evidence type="ECO:0000256" key="10">
    <source>
        <dbReference type="ARBA" id="ARBA00023077"/>
    </source>
</evidence>
<dbReference type="GO" id="GO:0015891">
    <property type="term" value="P:siderophore transport"/>
    <property type="evidence" value="ECO:0007669"/>
    <property type="project" value="InterPro"/>
</dbReference>
<evidence type="ECO:0000256" key="9">
    <source>
        <dbReference type="ARBA" id="ARBA00023065"/>
    </source>
</evidence>
<comment type="subcellular location">
    <subcellularLocation>
        <location evidence="1 14">Cell outer membrane</location>
        <topology evidence="1 14">Multi-pass membrane protein</topology>
    </subcellularLocation>
</comment>
<protein>
    <submittedName>
        <fullName evidence="19">Iron complex outermembrane receptor protein</fullName>
    </submittedName>
</protein>
<feature type="domain" description="TonB-dependent receptor-like beta-barrel" evidence="17">
    <location>
        <begin position="275"/>
        <end position="733"/>
    </location>
</feature>
<dbReference type="InterPro" id="IPR039426">
    <property type="entry name" value="TonB-dep_rcpt-like"/>
</dbReference>
<evidence type="ECO:0000259" key="18">
    <source>
        <dbReference type="Pfam" id="PF07715"/>
    </source>
</evidence>
<keyword evidence="9" id="KW-0406">Ion transport</keyword>
<keyword evidence="3 14" id="KW-0813">Transport</keyword>
<evidence type="ECO:0000259" key="17">
    <source>
        <dbReference type="Pfam" id="PF00593"/>
    </source>
</evidence>
<dbReference type="PANTHER" id="PTHR32552">
    <property type="entry name" value="FERRICHROME IRON RECEPTOR-RELATED"/>
    <property type="match status" value="1"/>
</dbReference>
<evidence type="ECO:0000256" key="13">
    <source>
        <dbReference type="ARBA" id="ARBA00023237"/>
    </source>
</evidence>
<dbReference type="Pfam" id="PF00593">
    <property type="entry name" value="TonB_dep_Rec_b-barrel"/>
    <property type="match status" value="1"/>
</dbReference>
<evidence type="ECO:0000256" key="11">
    <source>
        <dbReference type="ARBA" id="ARBA00023136"/>
    </source>
</evidence>
<name>A0A4Q7MPR8_9BURK</name>
<dbReference type="Proteomes" id="UP000292039">
    <property type="component" value="Unassembled WGS sequence"/>
</dbReference>
<organism evidence="19 20">
    <name type="scientific">Kerstersia gyiorum</name>
    <dbReference type="NCBI Taxonomy" id="206506"/>
    <lineage>
        <taxon>Bacteria</taxon>
        <taxon>Pseudomonadati</taxon>
        <taxon>Pseudomonadota</taxon>
        <taxon>Betaproteobacteria</taxon>
        <taxon>Burkholderiales</taxon>
        <taxon>Alcaligenaceae</taxon>
        <taxon>Kerstersia</taxon>
    </lineage>
</organism>
<evidence type="ECO:0000256" key="4">
    <source>
        <dbReference type="ARBA" id="ARBA00022452"/>
    </source>
</evidence>
<keyword evidence="11 14" id="KW-0472">Membrane</keyword>
<dbReference type="InterPro" id="IPR000531">
    <property type="entry name" value="Beta-barrel_TonB"/>
</dbReference>
<dbReference type="PROSITE" id="PS52016">
    <property type="entry name" value="TONB_DEPENDENT_REC_3"/>
    <property type="match status" value="1"/>
</dbReference>
<dbReference type="AlphaFoldDB" id="A0A4Q7MPR8"/>
<keyword evidence="13 14" id="KW-0998">Cell outer membrane</keyword>
<dbReference type="EMBL" id="SGWZ01000003">
    <property type="protein sequence ID" value="RZS69638.1"/>
    <property type="molecule type" value="Genomic_DNA"/>
</dbReference>
<proteinExistence type="inferred from homology"/>
<dbReference type="Gene3D" id="2.170.130.10">
    <property type="entry name" value="TonB-dependent receptor, plug domain"/>
    <property type="match status" value="1"/>
</dbReference>
<dbReference type="Pfam" id="PF07715">
    <property type="entry name" value="Plug"/>
    <property type="match status" value="1"/>
</dbReference>
<evidence type="ECO:0000256" key="3">
    <source>
        <dbReference type="ARBA" id="ARBA00022448"/>
    </source>
</evidence>
<keyword evidence="12 19" id="KW-0675">Receptor</keyword>
<evidence type="ECO:0000256" key="5">
    <source>
        <dbReference type="ARBA" id="ARBA00022496"/>
    </source>
</evidence>
<dbReference type="GO" id="GO:0038023">
    <property type="term" value="F:signaling receptor activity"/>
    <property type="evidence" value="ECO:0007669"/>
    <property type="project" value="InterPro"/>
</dbReference>
<dbReference type="Gene3D" id="2.40.170.20">
    <property type="entry name" value="TonB-dependent receptor, beta-barrel domain"/>
    <property type="match status" value="1"/>
</dbReference>
<evidence type="ECO:0000256" key="12">
    <source>
        <dbReference type="ARBA" id="ARBA00023170"/>
    </source>
</evidence>
<sequence length="764" mass="84468">MHMSSPSRLPRRCAGQGRRHPGAASLPVSTHALLAALLLSVWGQAAAQSAGAPQPTPDGESSPAEPAMLESITINAYRQAETIGAATKTETPLIETPQTVTVIERDEMDARGVQNLNEATRYTAGVLPESQGMDNRVDDMYIRGFDAGSWGANLMLDGMRAPSDGTLSWNRASFNTWNLERVEVLKGPSSVLYGQLAPGGMVNQVTKVPRAGQMQTVWAQIDANGRPTEAFDLGGANDNENVLWRMVGLHGSGKTQLDHVRHKQWFVAPSVTFKFNEDNTKLTLLGMYQKDSGGSTFQFLPYQGTVVPGAQGFIKNKTFLGEPDWNVYDRKEWYAGWQFEHKFNDNWKLSQNARYTHVDSLYRATVGFGVRGAAVTDLNTLTDGHILKRRAVQGEGDSNAKTVDTRVEGKFSTGVLEHTLLAGFDWRENKWDFLRKMSNASPDAIAIDIYDPVYTYYDFEPSLTLVQMETDEKNRQMGVYLQDQLAWGKWRVTLGGRQDWSRIDTLNRLNDERTVTSDRAFTGRAGLTYLADNGLAPYLSFSQSFQPVGGVQRNGDTFKPLKGKQWEAGIKYEPRDVDGMLMLSAYELTQENVLTADPTNVTTGASFQVQTGKVRVRGIELEGRITPFDGFSVIGAVTRMDSKVVRSNDGNVGNEMIRVPDWMGSLWLDYTVRSGALKGLGFGGGLRYIDDTYGDLANVLHIPSYTLFDAALRYDIAHVGNGDLRLSINASNLADKRYVATCTAATSCYYGTGRTVIANLRYSW</sequence>
<evidence type="ECO:0000313" key="20">
    <source>
        <dbReference type="Proteomes" id="UP000292039"/>
    </source>
</evidence>
<comment type="similarity">
    <text evidence="2 14 15">Belongs to the TonB-dependent receptor family.</text>
</comment>
<evidence type="ECO:0000256" key="15">
    <source>
        <dbReference type="RuleBase" id="RU003357"/>
    </source>
</evidence>
<dbReference type="InterPro" id="IPR036942">
    <property type="entry name" value="Beta-barrel_TonB_sf"/>
</dbReference>
<feature type="domain" description="TonB-dependent receptor plug" evidence="18">
    <location>
        <begin position="93"/>
        <end position="200"/>
    </location>
</feature>
<evidence type="ECO:0000256" key="7">
    <source>
        <dbReference type="ARBA" id="ARBA00022729"/>
    </source>
</evidence>
<accession>A0A4Q7MPR8</accession>
<evidence type="ECO:0000256" key="6">
    <source>
        <dbReference type="ARBA" id="ARBA00022692"/>
    </source>
</evidence>
<keyword evidence="8" id="KW-0408">Iron</keyword>
<keyword evidence="5" id="KW-0410">Iron transport</keyword>
<evidence type="ECO:0000256" key="8">
    <source>
        <dbReference type="ARBA" id="ARBA00023004"/>
    </source>
</evidence>
<dbReference type="CDD" id="cd01347">
    <property type="entry name" value="ligand_gated_channel"/>
    <property type="match status" value="1"/>
</dbReference>
<dbReference type="InterPro" id="IPR012910">
    <property type="entry name" value="Plug_dom"/>
</dbReference>
<keyword evidence="6 14" id="KW-0812">Transmembrane</keyword>
<evidence type="ECO:0000256" key="2">
    <source>
        <dbReference type="ARBA" id="ARBA00009810"/>
    </source>
</evidence>
<evidence type="ECO:0000256" key="1">
    <source>
        <dbReference type="ARBA" id="ARBA00004571"/>
    </source>
</evidence>
<keyword evidence="7" id="KW-0732">Signal</keyword>
<dbReference type="FunFam" id="2.170.130.10:FF:000001">
    <property type="entry name" value="Catecholate siderophore TonB-dependent receptor"/>
    <property type="match status" value="1"/>
</dbReference>
<dbReference type="NCBIfam" id="TIGR01783">
    <property type="entry name" value="TonB-siderophor"/>
    <property type="match status" value="1"/>
</dbReference>
<dbReference type="InterPro" id="IPR037066">
    <property type="entry name" value="Plug_dom_sf"/>
</dbReference>
<dbReference type="PANTHER" id="PTHR32552:SF68">
    <property type="entry name" value="FERRICHROME OUTER MEMBRANE TRANSPORTER_PHAGE RECEPTOR"/>
    <property type="match status" value="1"/>
</dbReference>
<feature type="region of interest" description="Disordered" evidence="16">
    <location>
        <begin position="1"/>
        <end position="24"/>
    </location>
</feature>
<evidence type="ECO:0000313" key="19">
    <source>
        <dbReference type="EMBL" id="RZS69638.1"/>
    </source>
</evidence>
<keyword evidence="4 14" id="KW-1134">Transmembrane beta strand</keyword>
<evidence type="ECO:0000256" key="16">
    <source>
        <dbReference type="SAM" id="MobiDB-lite"/>
    </source>
</evidence>